<accession>A0A1H6G1H2</accession>
<proteinExistence type="predicted"/>
<protein>
    <submittedName>
        <fullName evidence="2">Uncharacterized protein</fullName>
    </submittedName>
</protein>
<evidence type="ECO:0000313" key="2">
    <source>
        <dbReference type="EMBL" id="SEH16123.1"/>
    </source>
</evidence>
<reference evidence="3" key="1">
    <citation type="submission" date="2016-10" db="EMBL/GenBank/DDBJ databases">
        <authorList>
            <person name="Varghese N."/>
            <person name="Submissions S."/>
        </authorList>
    </citation>
    <scope>NUCLEOTIDE SEQUENCE [LARGE SCALE GENOMIC DNA]</scope>
    <source>
        <strain evidence="3">CGMCC 1.8981</strain>
    </source>
</reference>
<gene>
    <name evidence="2" type="ORF">SAMN04487967_2446</name>
</gene>
<keyword evidence="1" id="KW-0472">Membrane</keyword>
<dbReference type="EMBL" id="FNWL01000002">
    <property type="protein sequence ID" value="SEH16123.1"/>
    <property type="molecule type" value="Genomic_DNA"/>
</dbReference>
<sequence>MSTSDPHKPLEIDRRNARTTALGLGIWLALTVAVVVLLLLFGTVLTGIFV</sequence>
<keyword evidence="3" id="KW-1185">Reference proteome</keyword>
<dbReference type="AlphaFoldDB" id="A0A1H6G1H2"/>
<organism evidence="2 3">
    <name type="scientific">Natronorubrum sediminis</name>
    <dbReference type="NCBI Taxonomy" id="640943"/>
    <lineage>
        <taxon>Archaea</taxon>
        <taxon>Methanobacteriati</taxon>
        <taxon>Methanobacteriota</taxon>
        <taxon>Stenosarchaea group</taxon>
        <taxon>Halobacteria</taxon>
        <taxon>Halobacteriales</taxon>
        <taxon>Natrialbaceae</taxon>
        <taxon>Natronorubrum</taxon>
    </lineage>
</organism>
<keyword evidence="1" id="KW-0812">Transmembrane</keyword>
<name>A0A1H6G1H2_9EURY</name>
<evidence type="ECO:0000313" key="3">
    <source>
        <dbReference type="Proteomes" id="UP000199112"/>
    </source>
</evidence>
<dbReference type="RefSeq" id="WP_175459734.1">
    <property type="nucleotide sequence ID" value="NZ_FNWL01000002.1"/>
</dbReference>
<feature type="transmembrane region" description="Helical" evidence="1">
    <location>
        <begin position="21"/>
        <end position="49"/>
    </location>
</feature>
<dbReference type="Proteomes" id="UP000199112">
    <property type="component" value="Unassembled WGS sequence"/>
</dbReference>
<keyword evidence="1" id="KW-1133">Transmembrane helix</keyword>
<evidence type="ECO:0000256" key="1">
    <source>
        <dbReference type="SAM" id="Phobius"/>
    </source>
</evidence>